<sequence length="260" mass="29162">MLIDWDRQDCERLWNLSLEFYPNGRRRAVLSSGVLIDWNDFGVLSAVRAGKPLFCCSRLYKGKELKLIPDTCFTLTDFSELSDVASNDSFMLCSMMMSLSEVLLSVSDSEELKTLGFFGGVAVLVSRIVLGGEDPLRSPRSLAVTFFPTPWVTGQSRCLSGKSSLKRRQRELDLSLAPSVCSLVDVMKRVNYLEPEKPLATKGQAQKRLGDNKGPLRWTPLTKVTWICGEVFSGPFPQEEDEGVKRRCEGREDGDFWKAS</sequence>
<protein>
    <submittedName>
        <fullName evidence="2">Uncharacterized protein</fullName>
    </submittedName>
</protein>
<dbReference type="AlphaFoldDB" id="A0A4Y2A142"/>
<feature type="compositionally biased region" description="Basic and acidic residues" evidence="1">
    <location>
        <begin position="243"/>
        <end position="260"/>
    </location>
</feature>
<dbReference type="EMBL" id="BGPR01000003">
    <property type="protein sequence ID" value="GBL73521.1"/>
    <property type="molecule type" value="Genomic_DNA"/>
</dbReference>
<evidence type="ECO:0000313" key="3">
    <source>
        <dbReference type="Proteomes" id="UP000499080"/>
    </source>
</evidence>
<evidence type="ECO:0000313" key="2">
    <source>
        <dbReference type="EMBL" id="GBL73521.1"/>
    </source>
</evidence>
<feature type="region of interest" description="Disordered" evidence="1">
    <location>
        <begin position="236"/>
        <end position="260"/>
    </location>
</feature>
<keyword evidence="3" id="KW-1185">Reference proteome</keyword>
<organism evidence="2 3">
    <name type="scientific">Araneus ventricosus</name>
    <name type="common">Orbweaver spider</name>
    <name type="synonym">Epeira ventricosa</name>
    <dbReference type="NCBI Taxonomy" id="182803"/>
    <lineage>
        <taxon>Eukaryota</taxon>
        <taxon>Metazoa</taxon>
        <taxon>Ecdysozoa</taxon>
        <taxon>Arthropoda</taxon>
        <taxon>Chelicerata</taxon>
        <taxon>Arachnida</taxon>
        <taxon>Araneae</taxon>
        <taxon>Araneomorphae</taxon>
        <taxon>Entelegynae</taxon>
        <taxon>Araneoidea</taxon>
        <taxon>Araneidae</taxon>
        <taxon>Araneus</taxon>
    </lineage>
</organism>
<name>A0A4Y2A142_ARAVE</name>
<comment type="caution">
    <text evidence="2">The sequence shown here is derived from an EMBL/GenBank/DDBJ whole genome shotgun (WGS) entry which is preliminary data.</text>
</comment>
<gene>
    <name evidence="2" type="ORF">AVEN_159507_1</name>
</gene>
<reference evidence="2 3" key="1">
    <citation type="journal article" date="2019" name="Sci. Rep.">
        <title>Orb-weaving spider Araneus ventricosus genome elucidates the spidroin gene catalogue.</title>
        <authorList>
            <person name="Kono N."/>
            <person name="Nakamura H."/>
            <person name="Ohtoshi R."/>
            <person name="Moran D.A.P."/>
            <person name="Shinohara A."/>
            <person name="Yoshida Y."/>
            <person name="Fujiwara M."/>
            <person name="Mori M."/>
            <person name="Tomita M."/>
            <person name="Arakawa K."/>
        </authorList>
    </citation>
    <scope>NUCLEOTIDE SEQUENCE [LARGE SCALE GENOMIC DNA]</scope>
</reference>
<proteinExistence type="predicted"/>
<accession>A0A4Y2A142</accession>
<dbReference type="Proteomes" id="UP000499080">
    <property type="component" value="Unassembled WGS sequence"/>
</dbReference>
<evidence type="ECO:0000256" key="1">
    <source>
        <dbReference type="SAM" id="MobiDB-lite"/>
    </source>
</evidence>